<name>D5ETT6_XYLR2</name>
<feature type="domain" description="Metallo-beta-lactamase" evidence="1">
    <location>
        <begin position="14"/>
        <end position="88"/>
    </location>
</feature>
<organism evidence="2 3">
    <name type="scientific">Xylanibacter ruminicola (strain ATCC 19189 / DSM 19721 / CIP 105475 / JCM 8958 / 23)</name>
    <name type="common">Prevotella ruminicola</name>
    <dbReference type="NCBI Taxonomy" id="264731"/>
    <lineage>
        <taxon>Bacteria</taxon>
        <taxon>Pseudomonadati</taxon>
        <taxon>Bacteroidota</taxon>
        <taxon>Bacteroidia</taxon>
        <taxon>Bacteroidales</taxon>
        <taxon>Prevotellaceae</taxon>
        <taxon>Xylanibacter</taxon>
    </lineage>
</organism>
<dbReference type="Proteomes" id="UP000000927">
    <property type="component" value="Chromosome"/>
</dbReference>
<dbReference type="STRING" id="264731.PRU_1748"/>
<dbReference type="HOGENOM" id="CLU_052638_0_0_10"/>
<dbReference type="Gene3D" id="3.60.15.10">
    <property type="entry name" value="Ribonuclease Z/Hydroxyacylglutathione hydrolase-like"/>
    <property type="match status" value="1"/>
</dbReference>
<dbReference type="InterPro" id="IPR052159">
    <property type="entry name" value="Competence_DNA_uptake"/>
</dbReference>
<dbReference type="Pfam" id="PF00753">
    <property type="entry name" value="Lactamase_B"/>
    <property type="match status" value="1"/>
</dbReference>
<evidence type="ECO:0000313" key="3">
    <source>
        <dbReference type="Proteomes" id="UP000000927"/>
    </source>
</evidence>
<dbReference type="PANTHER" id="PTHR30619">
    <property type="entry name" value="DNA INTERNALIZATION/COMPETENCE PROTEIN COMEC/REC2"/>
    <property type="match status" value="1"/>
</dbReference>
<dbReference type="EMBL" id="CP002006">
    <property type="protein sequence ID" value="ADE82419.1"/>
    <property type="molecule type" value="Genomic_DNA"/>
</dbReference>
<sequence length="331" mass="37751">MITVDIEVIKAYYGDCIFVTICYDGKEYIIMIDGGTPRTYIHRGRYGRTEDGNLKQKLEKLKKAGKAIDLLIITHVDDDHVGGVLAWYHEEIPSSEFVKQIWMNDDVEVNIGKGLENTSAQVASLKEILEENNVPFENKIVKGRVFQFEWGRLIALAPTAEAHNKIAEDIGDELNNTTNDRYDEDIKKLLKEPYERGTCTPENDASMAFLLQTKDGENCLLLGDANIDVVMDTLEHTAGIELPLKCKWLKLSHHGSKNNFSPELLEKIVAENYIVSTNGLKFGHPDKEVISYIVGKTDAKLWFNYPERAEKIFTEQDKQDYPDLAERLRYF</sequence>
<dbReference type="PANTHER" id="PTHR30619:SF1">
    <property type="entry name" value="RECOMBINATION PROTEIN 2"/>
    <property type="match status" value="1"/>
</dbReference>
<proteinExistence type="predicted"/>
<protein>
    <recommendedName>
        <fullName evidence="1">Metallo-beta-lactamase domain-containing protein</fullName>
    </recommendedName>
</protein>
<dbReference type="SUPFAM" id="SSF56281">
    <property type="entry name" value="Metallo-hydrolase/oxidoreductase"/>
    <property type="match status" value="1"/>
</dbReference>
<reference evidence="2 3" key="1">
    <citation type="journal article" date="2010" name="Microb. Ecol.">
        <title>Comparative genome analysis of Prevotella ruminicola and Prevotella bryantii: insights into their environmental niche.</title>
        <authorList>
            <consortium name="North American Consortium for Rumen Bacteria"/>
            <person name="Purushe J."/>
            <person name="Fouts D.E."/>
            <person name="Morrison M."/>
            <person name="White B.A."/>
            <person name="Mackie R.I."/>
            <person name="Coutinho P.M."/>
            <person name="Henrissat B."/>
            <person name="Nelson K.E."/>
        </authorList>
    </citation>
    <scope>NUCLEOTIDE SEQUENCE [LARGE SCALE GENOMIC DNA]</scope>
    <source>
        <strain evidence="3">ATCC 19189 / JCM 8958 / 23</strain>
    </source>
</reference>
<dbReference type="eggNOG" id="COG2333">
    <property type="taxonomic scope" value="Bacteria"/>
</dbReference>
<dbReference type="InterPro" id="IPR036866">
    <property type="entry name" value="RibonucZ/Hydroxyglut_hydro"/>
</dbReference>
<gene>
    <name evidence="2" type="ordered locus">PRU_1748</name>
</gene>
<evidence type="ECO:0000313" key="2">
    <source>
        <dbReference type="EMBL" id="ADE82419.1"/>
    </source>
</evidence>
<dbReference type="GeneID" id="31501302"/>
<evidence type="ECO:0000259" key="1">
    <source>
        <dbReference type="Pfam" id="PF00753"/>
    </source>
</evidence>
<dbReference type="KEGG" id="pru:PRU_1748"/>
<accession>D5ETT6</accession>
<keyword evidence="3" id="KW-1185">Reference proteome</keyword>
<dbReference type="InterPro" id="IPR001279">
    <property type="entry name" value="Metallo-B-lactamas"/>
</dbReference>
<dbReference type="AlphaFoldDB" id="D5ETT6"/>
<dbReference type="RefSeq" id="WP_013064406.1">
    <property type="nucleotide sequence ID" value="NC_014033.1"/>
</dbReference>